<evidence type="ECO:0000259" key="2">
    <source>
        <dbReference type="Pfam" id="PF25534"/>
    </source>
</evidence>
<feature type="region of interest" description="Disordered" evidence="1">
    <location>
        <begin position="210"/>
        <end position="234"/>
    </location>
</feature>
<sequence>MLDFRSYRVSIRVNGKDLPIYQPEYDEGTKTATCWIASEQGQAYSVICQQDKSISYPTSAKVYLDGSKTDSTRILFGKGYGRSARMRGVRVSATARCPFQFASLETTDDDAYLDRPPDLKAPGTIRVQMYRVQVTGRSSWKPNCLPKTSSMVHERSKKAGGHVTQFGKQEVSRCTPQSFSTKPYTSSDIDPWVAFEFRYRPAAILQAEGIMPKPRASRSENQDNGGAGEETKARHKAEISALEVIGDGENSSFDRDPLTILACIKVEQAELNERRAALKARFGNLKVKREGSPIRVPRSAVAEVIDLTLEYVRISLGLDSTPERLKRGVSLGISMWSAPTVSTATWRSLRLP</sequence>
<dbReference type="STRING" id="1051891.A0A0C3LR32"/>
<gene>
    <name evidence="3" type="ORF">M407DRAFT_9251</name>
</gene>
<evidence type="ECO:0000313" key="4">
    <source>
        <dbReference type="Proteomes" id="UP000054248"/>
    </source>
</evidence>
<dbReference type="AlphaFoldDB" id="A0A0C3LR32"/>
<name>A0A0C3LR32_9AGAM</name>
<keyword evidence="4" id="KW-1185">Reference proteome</keyword>
<dbReference type="InterPro" id="IPR057678">
    <property type="entry name" value="DUF7918"/>
</dbReference>
<evidence type="ECO:0000256" key="1">
    <source>
        <dbReference type="SAM" id="MobiDB-lite"/>
    </source>
</evidence>
<reference evidence="4" key="2">
    <citation type="submission" date="2015-01" db="EMBL/GenBank/DDBJ databases">
        <title>Evolutionary Origins and Diversification of the Mycorrhizal Mutualists.</title>
        <authorList>
            <consortium name="DOE Joint Genome Institute"/>
            <consortium name="Mycorrhizal Genomics Consortium"/>
            <person name="Kohler A."/>
            <person name="Kuo A."/>
            <person name="Nagy L.G."/>
            <person name="Floudas D."/>
            <person name="Copeland A."/>
            <person name="Barry K.W."/>
            <person name="Cichocki N."/>
            <person name="Veneault-Fourrey C."/>
            <person name="LaButti K."/>
            <person name="Lindquist E.A."/>
            <person name="Lipzen A."/>
            <person name="Lundell T."/>
            <person name="Morin E."/>
            <person name="Murat C."/>
            <person name="Riley R."/>
            <person name="Ohm R."/>
            <person name="Sun H."/>
            <person name="Tunlid A."/>
            <person name="Henrissat B."/>
            <person name="Grigoriev I.V."/>
            <person name="Hibbett D.S."/>
            <person name="Martin F."/>
        </authorList>
    </citation>
    <scope>NUCLEOTIDE SEQUENCE [LARGE SCALE GENOMIC DNA]</scope>
    <source>
        <strain evidence="4">MUT 4182</strain>
    </source>
</reference>
<dbReference type="PANTHER" id="PTHR36223">
    <property type="entry name" value="BETA-LACTAMASE-TYPE TRANSPEPTIDASE FOLD DOMAIN CONTAINING PROTEIN"/>
    <property type="match status" value="1"/>
</dbReference>
<dbReference type="EMBL" id="KN823075">
    <property type="protein sequence ID" value="KIO23827.1"/>
    <property type="molecule type" value="Genomic_DNA"/>
</dbReference>
<dbReference type="OrthoDB" id="3364132at2759"/>
<dbReference type="Pfam" id="PF25534">
    <property type="entry name" value="DUF7918"/>
    <property type="match status" value="1"/>
</dbReference>
<organism evidence="3 4">
    <name type="scientific">Tulasnella calospora MUT 4182</name>
    <dbReference type="NCBI Taxonomy" id="1051891"/>
    <lineage>
        <taxon>Eukaryota</taxon>
        <taxon>Fungi</taxon>
        <taxon>Dikarya</taxon>
        <taxon>Basidiomycota</taxon>
        <taxon>Agaricomycotina</taxon>
        <taxon>Agaricomycetes</taxon>
        <taxon>Cantharellales</taxon>
        <taxon>Tulasnellaceae</taxon>
        <taxon>Tulasnella</taxon>
    </lineage>
</organism>
<feature type="domain" description="DUF7918" evidence="2">
    <location>
        <begin position="8"/>
        <end position="213"/>
    </location>
</feature>
<dbReference type="PANTHER" id="PTHR36223:SF1">
    <property type="entry name" value="TRANSCRIPTION ELONGATION FACTOR EAF N-TERMINAL DOMAIN-CONTAINING PROTEIN"/>
    <property type="match status" value="1"/>
</dbReference>
<accession>A0A0C3LR32</accession>
<dbReference type="Proteomes" id="UP000054248">
    <property type="component" value="Unassembled WGS sequence"/>
</dbReference>
<reference evidence="3 4" key="1">
    <citation type="submission" date="2014-04" db="EMBL/GenBank/DDBJ databases">
        <authorList>
            <consortium name="DOE Joint Genome Institute"/>
            <person name="Kuo A."/>
            <person name="Girlanda M."/>
            <person name="Perotto S."/>
            <person name="Kohler A."/>
            <person name="Nagy L.G."/>
            <person name="Floudas D."/>
            <person name="Copeland A."/>
            <person name="Barry K.W."/>
            <person name="Cichocki N."/>
            <person name="Veneault-Fourrey C."/>
            <person name="LaButti K."/>
            <person name="Lindquist E.A."/>
            <person name="Lipzen A."/>
            <person name="Lundell T."/>
            <person name="Morin E."/>
            <person name="Murat C."/>
            <person name="Sun H."/>
            <person name="Tunlid A."/>
            <person name="Henrissat B."/>
            <person name="Grigoriev I.V."/>
            <person name="Hibbett D.S."/>
            <person name="Martin F."/>
            <person name="Nordberg H.P."/>
            <person name="Cantor M.N."/>
            <person name="Hua S.X."/>
        </authorList>
    </citation>
    <scope>NUCLEOTIDE SEQUENCE [LARGE SCALE GENOMIC DNA]</scope>
    <source>
        <strain evidence="3 4">MUT 4182</strain>
    </source>
</reference>
<dbReference type="HOGENOM" id="CLU_060356_3_1_1"/>
<protein>
    <recommendedName>
        <fullName evidence="2">DUF7918 domain-containing protein</fullName>
    </recommendedName>
</protein>
<proteinExistence type="predicted"/>
<evidence type="ECO:0000313" key="3">
    <source>
        <dbReference type="EMBL" id="KIO23827.1"/>
    </source>
</evidence>